<evidence type="ECO:0000313" key="3">
    <source>
        <dbReference type="EMBL" id="PRY45000.1"/>
    </source>
</evidence>
<evidence type="ECO:0000256" key="1">
    <source>
        <dbReference type="ARBA" id="ARBA00022801"/>
    </source>
</evidence>
<comment type="caution">
    <text evidence="3">The sequence shown here is derived from an EMBL/GenBank/DDBJ whole genome shotgun (WGS) entry which is preliminary data.</text>
</comment>
<reference evidence="3 4" key="1">
    <citation type="submission" date="2018-03" db="EMBL/GenBank/DDBJ databases">
        <title>Genomic Encyclopedia of Archaeal and Bacterial Type Strains, Phase II (KMG-II): from individual species to whole genera.</title>
        <authorList>
            <person name="Goeker M."/>
        </authorList>
    </citation>
    <scope>NUCLEOTIDE SEQUENCE [LARGE SCALE GENOMIC DNA]</scope>
    <source>
        <strain evidence="3 4">DSM 44720</strain>
    </source>
</reference>
<accession>A0A2T0TH62</accession>
<sequence>MTDRDVVYREPTGFRPLALDLHLPVGEPVATIVYLHGGGWRRGSRRQPPPVLGEFYEGLADNGFAVAAADYRLSAEACFPAQLDDVRAAVEWVRGRLAGPVHLWGESAGGHLALLAALDGGSVDGVVAWYPVTDLLGLPADRAALGVDDQSGPDSREALLLGAPAHDVPDLAHAAAPLTFVRPDAPPILLQHGDADTTVPPAQSVRLADALRAVGAPVELDLVPGAKHVWRGAADVPAIVRRSVDFLRGAVTR</sequence>
<keyword evidence="4" id="KW-1185">Reference proteome</keyword>
<feature type="domain" description="BD-FAE-like" evidence="2">
    <location>
        <begin position="19"/>
        <end position="211"/>
    </location>
</feature>
<dbReference type="AlphaFoldDB" id="A0A2T0TH62"/>
<dbReference type="InterPro" id="IPR049492">
    <property type="entry name" value="BD-FAE-like_dom"/>
</dbReference>
<evidence type="ECO:0000313" key="4">
    <source>
        <dbReference type="Proteomes" id="UP000239494"/>
    </source>
</evidence>
<evidence type="ECO:0000259" key="2">
    <source>
        <dbReference type="Pfam" id="PF20434"/>
    </source>
</evidence>
<dbReference type="Pfam" id="PF20434">
    <property type="entry name" value="BD-FAE"/>
    <property type="match status" value="1"/>
</dbReference>
<dbReference type="SUPFAM" id="SSF53474">
    <property type="entry name" value="alpha/beta-Hydrolases"/>
    <property type="match status" value="1"/>
</dbReference>
<dbReference type="EMBL" id="PVTF01000002">
    <property type="protein sequence ID" value="PRY45000.1"/>
    <property type="molecule type" value="Genomic_DNA"/>
</dbReference>
<proteinExistence type="predicted"/>
<dbReference type="InterPro" id="IPR029058">
    <property type="entry name" value="AB_hydrolase_fold"/>
</dbReference>
<dbReference type="InterPro" id="IPR050300">
    <property type="entry name" value="GDXG_lipolytic_enzyme"/>
</dbReference>
<keyword evidence="1" id="KW-0378">Hydrolase</keyword>
<dbReference type="PANTHER" id="PTHR48081:SF13">
    <property type="entry name" value="ALPHA_BETA HYDROLASE"/>
    <property type="match status" value="1"/>
</dbReference>
<dbReference type="RefSeq" id="WP_106186555.1">
    <property type="nucleotide sequence ID" value="NZ_PVTF01000002.1"/>
</dbReference>
<protein>
    <submittedName>
        <fullName evidence="3">Acetyl esterase/lipase</fullName>
    </submittedName>
</protein>
<dbReference type="Gene3D" id="3.40.50.1820">
    <property type="entry name" value="alpha/beta hydrolase"/>
    <property type="match status" value="1"/>
</dbReference>
<dbReference type="PANTHER" id="PTHR48081">
    <property type="entry name" value="AB HYDROLASE SUPERFAMILY PROTEIN C4A8.06C"/>
    <property type="match status" value="1"/>
</dbReference>
<dbReference type="OrthoDB" id="9803828at2"/>
<name>A0A2T0TH62_9PSEU</name>
<dbReference type="GO" id="GO:0016787">
    <property type="term" value="F:hydrolase activity"/>
    <property type="evidence" value="ECO:0007669"/>
    <property type="project" value="UniProtKB-KW"/>
</dbReference>
<organism evidence="3 4">
    <name type="scientific">Umezawaea tangerina</name>
    <dbReference type="NCBI Taxonomy" id="84725"/>
    <lineage>
        <taxon>Bacteria</taxon>
        <taxon>Bacillati</taxon>
        <taxon>Actinomycetota</taxon>
        <taxon>Actinomycetes</taxon>
        <taxon>Pseudonocardiales</taxon>
        <taxon>Pseudonocardiaceae</taxon>
        <taxon>Umezawaea</taxon>
    </lineage>
</organism>
<gene>
    <name evidence="3" type="ORF">CLV43_102565</name>
</gene>
<dbReference type="Proteomes" id="UP000239494">
    <property type="component" value="Unassembled WGS sequence"/>
</dbReference>